<feature type="compositionally biased region" description="Basic and acidic residues" evidence="1">
    <location>
        <begin position="33"/>
        <end position="42"/>
    </location>
</feature>
<feature type="region of interest" description="Disordered" evidence="1">
    <location>
        <begin position="115"/>
        <end position="134"/>
    </location>
</feature>
<dbReference type="AlphaFoldDB" id="A0AAV7LZF8"/>
<evidence type="ECO:0000256" key="1">
    <source>
        <dbReference type="SAM" id="MobiDB-lite"/>
    </source>
</evidence>
<comment type="caution">
    <text evidence="2">The sequence shown here is derived from an EMBL/GenBank/DDBJ whole genome shotgun (WGS) entry which is preliminary data.</text>
</comment>
<dbReference type="EMBL" id="JANPWB010000014">
    <property type="protein sequence ID" value="KAJ1096224.1"/>
    <property type="molecule type" value="Genomic_DNA"/>
</dbReference>
<reference evidence="2" key="1">
    <citation type="journal article" date="2022" name="bioRxiv">
        <title>Sequencing and chromosome-scale assembly of the giantPleurodeles waltlgenome.</title>
        <authorList>
            <person name="Brown T."/>
            <person name="Elewa A."/>
            <person name="Iarovenko S."/>
            <person name="Subramanian E."/>
            <person name="Araus A.J."/>
            <person name="Petzold A."/>
            <person name="Susuki M."/>
            <person name="Suzuki K.-i.T."/>
            <person name="Hayashi T."/>
            <person name="Toyoda A."/>
            <person name="Oliveira C."/>
            <person name="Osipova E."/>
            <person name="Leigh N.D."/>
            <person name="Simon A."/>
            <person name="Yun M.H."/>
        </authorList>
    </citation>
    <scope>NUCLEOTIDE SEQUENCE</scope>
    <source>
        <strain evidence="2">20211129_DDA</strain>
        <tissue evidence="2">Liver</tissue>
    </source>
</reference>
<gene>
    <name evidence="2" type="ORF">NDU88_001367</name>
</gene>
<keyword evidence="3" id="KW-1185">Reference proteome</keyword>
<protein>
    <submittedName>
        <fullName evidence="2">Uncharacterized protein</fullName>
    </submittedName>
</protein>
<evidence type="ECO:0000313" key="3">
    <source>
        <dbReference type="Proteomes" id="UP001066276"/>
    </source>
</evidence>
<name>A0AAV7LZF8_PLEWA</name>
<evidence type="ECO:0000313" key="2">
    <source>
        <dbReference type="EMBL" id="KAJ1096224.1"/>
    </source>
</evidence>
<organism evidence="2 3">
    <name type="scientific">Pleurodeles waltl</name>
    <name type="common">Iberian ribbed newt</name>
    <dbReference type="NCBI Taxonomy" id="8319"/>
    <lineage>
        <taxon>Eukaryota</taxon>
        <taxon>Metazoa</taxon>
        <taxon>Chordata</taxon>
        <taxon>Craniata</taxon>
        <taxon>Vertebrata</taxon>
        <taxon>Euteleostomi</taxon>
        <taxon>Amphibia</taxon>
        <taxon>Batrachia</taxon>
        <taxon>Caudata</taxon>
        <taxon>Salamandroidea</taxon>
        <taxon>Salamandridae</taxon>
        <taxon>Pleurodelinae</taxon>
        <taxon>Pleurodeles</taxon>
    </lineage>
</organism>
<accession>A0AAV7LZF8</accession>
<dbReference type="Proteomes" id="UP001066276">
    <property type="component" value="Chromosome 10"/>
</dbReference>
<feature type="region of interest" description="Disordered" evidence="1">
    <location>
        <begin position="1"/>
        <end position="42"/>
    </location>
</feature>
<feature type="region of interest" description="Disordered" evidence="1">
    <location>
        <begin position="187"/>
        <end position="246"/>
    </location>
</feature>
<sequence length="246" mass="26459">MGLHHHRSMRVASETSPLLSGQDGLGGDEEGEVISKEEKGREASWSVRENKEYMYLHYGVSGIYSGPCRDLTIGDEEWAYHLWPAHPKDLRLPQAELSCLSGTVASSPLQAEVVQDSKSRPGLPSDLEEKRSVGCRHQVPASFPRGKHVLLGTSVINAPNDSKRKADGVLPRSGTCLVSPVESRAPQRECGQCPPSRAAPAIAQQAPGRRPPTASNAEGKAAGALPRQRHPPPALTSKKTCCPARV</sequence>
<proteinExistence type="predicted"/>